<keyword evidence="2" id="KW-1185">Reference proteome</keyword>
<dbReference type="Pfam" id="PF17419">
    <property type="entry name" value="MauJ"/>
    <property type="match status" value="1"/>
</dbReference>
<dbReference type="Proteomes" id="UP000315648">
    <property type="component" value="Unassembled WGS sequence"/>
</dbReference>
<comment type="caution">
    <text evidence="1">The sequence shown here is derived from an EMBL/GenBank/DDBJ whole genome shotgun (WGS) entry which is preliminary data.</text>
</comment>
<dbReference type="EMBL" id="VMBG01000002">
    <property type="protein sequence ID" value="TSJ77045.1"/>
    <property type="molecule type" value="Genomic_DNA"/>
</dbReference>
<name>A0A556QK68_9BACT</name>
<dbReference type="AlphaFoldDB" id="A0A556QK68"/>
<sequence>MMKNSSQSFHLTGGASLSVMDNWLNLGVKGSAVWPDKETDVRFGGHTLHLKPATRDNDPSIHINLRGLAENEAWTLINSFLSLLAWCDDQPIQTRGYGLSGTIKPCAVGRETRMVSSSFAFPFYRNLEPSKDAQLALALYREARTVNSVPFAFLSYVKILNISWVDHMVGSGEARHRPLVEGIRETLPKLSDRTAMRRIQELHEAGNDVPTYLYESGRCAVAHANLSSEKKKPVVSPDDFSDLRRLSDDMPVVKAIAEYIIEIKMKVSRSIMG</sequence>
<accession>A0A556QK68</accession>
<protein>
    <recommendedName>
        <fullName evidence="3">Apea-like HEPN domain-containing protein</fullName>
    </recommendedName>
</protein>
<proteinExistence type="predicted"/>
<organism evidence="1 2">
    <name type="scientific">Rariglobus hedericola</name>
    <dbReference type="NCBI Taxonomy" id="2597822"/>
    <lineage>
        <taxon>Bacteria</taxon>
        <taxon>Pseudomonadati</taxon>
        <taxon>Verrucomicrobiota</taxon>
        <taxon>Opitutia</taxon>
        <taxon>Opitutales</taxon>
        <taxon>Opitutaceae</taxon>
        <taxon>Rariglobus</taxon>
    </lineage>
</organism>
<evidence type="ECO:0008006" key="3">
    <source>
        <dbReference type="Google" id="ProtNLM"/>
    </source>
</evidence>
<reference evidence="1 2" key="1">
    <citation type="submission" date="2019-07" db="EMBL/GenBank/DDBJ databases">
        <title>Description of 53C-WASEF.</title>
        <authorList>
            <person name="Pitt A."/>
            <person name="Hahn M.W."/>
        </authorList>
    </citation>
    <scope>NUCLEOTIDE SEQUENCE [LARGE SCALE GENOMIC DNA]</scope>
    <source>
        <strain evidence="1 2">53C-WASEF</strain>
    </source>
</reference>
<evidence type="ECO:0000313" key="2">
    <source>
        <dbReference type="Proteomes" id="UP000315648"/>
    </source>
</evidence>
<evidence type="ECO:0000313" key="1">
    <source>
        <dbReference type="EMBL" id="TSJ77045.1"/>
    </source>
</evidence>
<dbReference type="RefSeq" id="WP_144230866.1">
    <property type="nucleotide sequence ID" value="NZ_CBCRVV010000006.1"/>
</dbReference>
<dbReference type="InterPro" id="IPR035383">
    <property type="entry name" value="MauJ"/>
</dbReference>
<gene>
    <name evidence="1" type="ORF">FPL22_13150</name>
</gene>
<dbReference type="OrthoDB" id="7597024at2"/>